<dbReference type="Proteomes" id="UP001488838">
    <property type="component" value="Unassembled WGS sequence"/>
</dbReference>
<reference evidence="4 5" key="1">
    <citation type="journal article" date="2023" name="bioRxiv">
        <title>Conserved and derived expression patterns and positive selection on dental genes reveal complex evolutionary context of ever-growing rodent molars.</title>
        <authorList>
            <person name="Calamari Z.T."/>
            <person name="Song A."/>
            <person name="Cohen E."/>
            <person name="Akter M."/>
            <person name="Roy R.D."/>
            <person name="Hallikas O."/>
            <person name="Christensen M.M."/>
            <person name="Li P."/>
            <person name="Marangoni P."/>
            <person name="Jernvall J."/>
            <person name="Klein O.D."/>
        </authorList>
    </citation>
    <scope>NUCLEOTIDE SEQUENCE [LARGE SCALE GENOMIC DNA]</scope>
    <source>
        <strain evidence="4">V071</strain>
    </source>
</reference>
<dbReference type="PANTHER" id="PTHR34313:SF2">
    <property type="entry name" value="ENDOGENOUS RETROVIRUS GROUP K MEMBER 21 ENV POLYPROTEIN-LIKE"/>
    <property type="match status" value="1"/>
</dbReference>
<dbReference type="EMBL" id="JBBHLL010000820">
    <property type="protein sequence ID" value="KAK7797498.1"/>
    <property type="molecule type" value="Genomic_DNA"/>
</dbReference>
<feature type="non-terminal residue" evidence="4">
    <location>
        <position position="267"/>
    </location>
</feature>
<protein>
    <submittedName>
        <fullName evidence="4">Uncharacterized protein</fullName>
    </submittedName>
</protein>
<evidence type="ECO:0000256" key="2">
    <source>
        <dbReference type="SAM" id="Phobius"/>
    </source>
</evidence>
<gene>
    <name evidence="4" type="ORF">U0070_023165</name>
</gene>
<comment type="subcellular location">
    <subcellularLocation>
        <location evidence="1">Virion</location>
    </subcellularLocation>
</comment>
<sequence length="267" mass="29795">MKQGKALTPENHFLAMLAVLTLQVFSLFPCTLPQETYWGYVPESPLFHRGTWDSEDIKVVSNNSFLLGDLTSPPKKFPICDCTLSNHAWDDVRSSTGCPKWTRCIFPKAGVVFPPYDNTLVKRLNWSYTSLEPIANYNSFVSQACVMSPFAILYTEQTGTLNMVANRSVYDISCKDCCLTNCIDSSTNPNFLLLCRPSHILLPVNLSSSWYEDPVIFALEHDPRRFIAELILGITALIAIVGSVAALIQQIYTANHVNTLSKNVSMA</sequence>
<name>A0AAW0H7Z4_MYOGA</name>
<feature type="chain" id="PRO_5043866690" evidence="3">
    <location>
        <begin position="34"/>
        <end position="267"/>
    </location>
</feature>
<keyword evidence="2" id="KW-0812">Transmembrane</keyword>
<accession>A0AAW0H7Z4</accession>
<organism evidence="4 5">
    <name type="scientific">Myodes glareolus</name>
    <name type="common">Bank vole</name>
    <name type="synonym">Clethrionomys glareolus</name>
    <dbReference type="NCBI Taxonomy" id="447135"/>
    <lineage>
        <taxon>Eukaryota</taxon>
        <taxon>Metazoa</taxon>
        <taxon>Chordata</taxon>
        <taxon>Craniata</taxon>
        <taxon>Vertebrata</taxon>
        <taxon>Euteleostomi</taxon>
        <taxon>Mammalia</taxon>
        <taxon>Eutheria</taxon>
        <taxon>Euarchontoglires</taxon>
        <taxon>Glires</taxon>
        <taxon>Rodentia</taxon>
        <taxon>Myomorpha</taxon>
        <taxon>Muroidea</taxon>
        <taxon>Cricetidae</taxon>
        <taxon>Arvicolinae</taxon>
        <taxon>Myodes</taxon>
    </lineage>
</organism>
<keyword evidence="5" id="KW-1185">Reference proteome</keyword>
<dbReference type="InterPro" id="IPR051255">
    <property type="entry name" value="Retroviral_env_glycoprotein"/>
</dbReference>
<evidence type="ECO:0000256" key="1">
    <source>
        <dbReference type="ARBA" id="ARBA00004328"/>
    </source>
</evidence>
<evidence type="ECO:0000313" key="4">
    <source>
        <dbReference type="EMBL" id="KAK7797498.1"/>
    </source>
</evidence>
<comment type="caution">
    <text evidence="4">The sequence shown here is derived from an EMBL/GenBank/DDBJ whole genome shotgun (WGS) entry which is preliminary data.</text>
</comment>
<dbReference type="AlphaFoldDB" id="A0AAW0H7Z4"/>
<keyword evidence="3" id="KW-0732">Signal</keyword>
<dbReference type="PANTHER" id="PTHR34313">
    <property type="entry name" value="ENDOGENOUS RETROVIRUS GROUP K MEMBER 113 ENV POLYPROTEIN-RELATED"/>
    <property type="match status" value="1"/>
</dbReference>
<evidence type="ECO:0000313" key="5">
    <source>
        <dbReference type="Proteomes" id="UP001488838"/>
    </source>
</evidence>
<feature type="transmembrane region" description="Helical" evidence="2">
    <location>
        <begin position="230"/>
        <end position="252"/>
    </location>
</feature>
<keyword evidence="2" id="KW-0472">Membrane</keyword>
<proteinExistence type="predicted"/>
<feature type="signal peptide" evidence="3">
    <location>
        <begin position="1"/>
        <end position="33"/>
    </location>
</feature>
<keyword evidence="2" id="KW-1133">Transmembrane helix</keyword>
<evidence type="ECO:0000256" key="3">
    <source>
        <dbReference type="SAM" id="SignalP"/>
    </source>
</evidence>